<proteinExistence type="predicted"/>
<dbReference type="Pfam" id="PF12566">
    <property type="entry name" value="DUF3748"/>
    <property type="match status" value="1"/>
</dbReference>
<gene>
    <name evidence="1" type="ORF">Poly41_04210</name>
</gene>
<dbReference type="InterPro" id="IPR011042">
    <property type="entry name" value="6-blade_b-propeller_TolB-like"/>
</dbReference>
<keyword evidence="2" id="KW-1185">Reference proteome</keyword>
<evidence type="ECO:0000313" key="1">
    <source>
        <dbReference type="EMBL" id="TWU42125.1"/>
    </source>
</evidence>
<reference evidence="1 2" key="1">
    <citation type="submission" date="2019-02" db="EMBL/GenBank/DDBJ databases">
        <title>Deep-cultivation of Planctomycetes and their phenomic and genomic characterization uncovers novel biology.</title>
        <authorList>
            <person name="Wiegand S."/>
            <person name="Jogler M."/>
            <person name="Boedeker C."/>
            <person name="Pinto D."/>
            <person name="Vollmers J."/>
            <person name="Rivas-Marin E."/>
            <person name="Kohn T."/>
            <person name="Peeters S.H."/>
            <person name="Heuer A."/>
            <person name="Rast P."/>
            <person name="Oberbeckmann S."/>
            <person name="Bunk B."/>
            <person name="Jeske O."/>
            <person name="Meyerdierks A."/>
            <person name="Storesund J.E."/>
            <person name="Kallscheuer N."/>
            <person name="Luecker S."/>
            <person name="Lage O.M."/>
            <person name="Pohl T."/>
            <person name="Merkel B.J."/>
            <person name="Hornburger P."/>
            <person name="Mueller R.-W."/>
            <person name="Bruemmer F."/>
            <person name="Labrenz M."/>
            <person name="Spormann A.M."/>
            <person name="Op Den Camp H."/>
            <person name="Overmann J."/>
            <person name="Amann R."/>
            <person name="Jetten M.S.M."/>
            <person name="Mascher T."/>
            <person name="Medema M.H."/>
            <person name="Devos D.P."/>
            <person name="Kaster A.-K."/>
            <person name="Ovreas L."/>
            <person name="Rohde M."/>
            <person name="Galperin M.Y."/>
            <person name="Jogler C."/>
        </authorList>
    </citation>
    <scope>NUCLEOTIDE SEQUENCE [LARGE SCALE GENOMIC DNA]</scope>
    <source>
        <strain evidence="1 2">Poly41</strain>
    </source>
</reference>
<dbReference type="RefSeq" id="WP_146524239.1">
    <property type="nucleotide sequence ID" value="NZ_SJPV01000001.1"/>
</dbReference>
<dbReference type="Proteomes" id="UP000319143">
    <property type="component" value="Unassembled WGS sequence"/>
</dbReference>
<evidence type="ECO:0000313" key="2">
    <source>
        <dbReference type="Proteomes" id="UP000319143"/>
    </source>
</evidence>
<comment type="caution">
    <text evidence="1">The sequence shown here is derived from an EMBL/GenBank/DDBJ whole genome shotgun (WGS) entry which is preliminary data.</text>
</comment>
<dbReference type="InterPro" id="IPR022223">
    <property type="entry name" value="DUF3748"/>
</dbReference>
<name>A0A5C6E079_9BACT</name>
<organism evidence="1 2">
    <name type="scientific">Novipirellula artificiosorum</name>
    <dbReference type="NCBI Taxonomy" id="2528016"/>
    <lineage>
        <taxon>Bacteria</taxon>
        <taxon>Pseudomonadati</taxon>
        <taxon>Planctomycetota</taxon>
        <taxon>Planctomycetia</taxon>
        <taxon>Pirellulales</taxon>
        <taxon>Pirellulaceae</taxon>
        <taxon>Novipirellula</taxon>
    </lineage>
</organism>
<dbReference type="EMBL" id="SJPV01000001">
    <property type="protein sequence ID" value="TWU42125.1"/>
    <property type="molecule type" value="Genomic_DNA"/>
</dbReference>
<accession>A0A5C6E079</accession>
<sequence>MTNPRQLTSGSTNHLLTNAAVWSHDGRWIYYDVRSDRSGAQFDGNRIERVCVESGETELVFAANRGANVGVVTANPVRDEIVFIHGPENPTPDWQYAACHRRGVLVQPSTKAAKNLDARDLVAPFTPGALRGGTHLHVFSGDGACVSFTYEDHVLAHAEHRKLSQLNQRNVGVSLPTRSVSVPKSHPRNHDGAMFSVLVTRTTDTPTSGSDEISRAYSDAWIGTHGYLRKEGSRQSRALAFIGDTVDASGAKLSELFVVDVANDVGLSDDELVCGTPTTRPAPPRGTTQRRLTYTGNRRYPGLGDVRHWPRSSPDGCKIAFLMKDDLGKNQLWLVDPCGESLCQLTDGDQPVQSAFTFRNDGRAIACVIGDRVCEVDVESGGVVPLTREPTKPTDSPPRGEAVVYSPDGRDIAFVRAIETADGIRNHIFLVSTQRNP</sequence>
<dbReference type="OrthoDB" id="626010at2"/>
<dbReference type="SUPFAM" id="SSF82171">
    <property type="entry name" value="DPP6 N-terminal domain-like"/>
    <property type="match status" value="1"/>
</dbReference>
<protein>
    <submittedName>
        <fullName evidence="1">WD40-like Beta Propeller Repeat protein</fullName>
    </submittedName>
</protein>
<dbReference type="AlphaFoldDB" id="A0A5C6E079"/>
<dbReference type="Gene3D" id="2.120.10.30">
    <property type="entry name" value="TolB, C-terminal domain"/>
    <property type="match status" value="2"/>
</dbReference>